<proteinExistence type="predicted"/>
<gene>
    <name evidence="1" type="ORF">DT603_14470</name>
</gene>
<accession>A0ABX0AHV9</accession>
<dbReference type="GO" id="GO:0008168">
    <property type="term" value="F:methyltransferase activity"/>
    <property type="evidence" value="ECO:0007669"/>
    <property type="project" value="UniProtKB-KW"/>
</dbReference>
<comment type="caution">
    <text evidence="1">The sequence shown here is derived from an EMBL/GenBank/DDBJ whole genome shotgun (WGS) entry which is preliminary data.</text>
</comment>
<evidence type="ECO:0000313" key="1">
    <source>
        <dbReference type="EMBL" id="NDK40045.1"/>
    </source>
</evidence>
<dbReference type="EMBL" id="QOVG01000011">
    <property type="protein sequence ID" value="NDK40045.1"/>
    <property type="molecule type" value="Genomic_DNA"/>
</dbReference>
<sequence length="229" mass="25065">MSDYSGTDNLEVMAEAVNYNDFLSERVLRLASGTKNILDFGAGIGTFAQRLRDSGFSVLCLEPDAAQAAKLRSDGMLVCESMASVPAGSVDYIYTLNVLEHIDDDGEALAQIAAALRPGGRLLVYVPAFQVLYSGMDRKVGHVRRYRRLELQSKVAAAGFTGIKARYVDSIGFFAALAYRAMERGEGDGGINLRALKFYDRFIFPLSRVTDHLFGLLFGKNVILTSRKG</sequence>
<organism evidence="1 2">
    <name type="scientific">Pseudoxanthomonas gei</name>
    <dbReference type="NCBI Taxonomy" id="1383030"/>
    <lineage>
        <taxon>Bacteria</taxon>
        <taxon>Pseudomonadati</taxon>
        <taxon>Pseudomonadota</taxon>
        <taxon>Gammaproteobacteria</taxon>
        <taxon>Lysobacterales</taxon>
        <taxon>Lysobacteraceae</taxon>
        <taxon>Pseudoxanthomonas</taxon>
    </lineage>
</organism>
<dbReference type="Pfam" id="PF13489">
    <property type="entry name" value="Methyltransf_23"/>
    <property type="match status" value="1"/>
</dbReference>
<dbReference type="GO" id="GO:0032259">
    <property type="term" value="P:methylation"/>
    <property type="evidence" value="ECO:0007669"/>
    <property type="project" value="UniProtKB-KW"/>
</dbReference>
<name>A0ABX0AHV9_9GAMM</name>
<dbReference type="SUPFAM" id="SSF53335">
    <property type="entry name" value="S-adenosyl-L-methionine-dependent methyltransferases"/>
    <property type="match status" value="1"/>
</dbReference>
<reference evidence="1 2" key="1">
    <citation type="submission" date="2018-07" db="EMBL/GenBank/DDBJ databases">
        <title>Whole genome Sequencing of Pseudoxanthomonas gei KCTC 32298 (T).</title>
        <authorList>
            <person name="Kumar S."/>
            <person name="Bansal K."/>
            <person name="Kaur A."/>
            <person name="Patil P."/>
            <person name="Sharma S."/>
            <person name="Patil P.B."/>
        </authorList>
    </citation>
    <scope>NUCLEOTIDE SEQUENCE [LARGE SCALE GENOMIC DNA]</scope>
    <source>
        <strain evidence="1 2">KCTC 32298</strain>
    </source>
</reference>
<dbReference type="RefSeq" id="WP_162350708.1">
    <property type="nucleotide sequence ID" value="NZ_QOVG01000011.1"/>
</dbReference>
<dbReference type="Gene3D" id="3.40.50.150">
    <property type="entry name" value="Vaccinia Virus protein VP39"/>
    <property type="match status" value="1"/>
</dbReference>
<protein>
    <submittedName>
        <fullName evidence="1">Class I SAM-dependent methyltransferase</fullName>
    </submittedName>
</protein>
<keyword evidence="2" id="KW-1185">Reference proteome</keyword>
<evidence type="ECO:0000313" key="2">
    <source>
        <dbReference type="Proteomes" id="UP001429354"/>
    </source>
</evidence>
<dbReference type="Proteomes" id="UP001429354">
    <property type="component" value="Unassembled WGS sequence"/>
</dbReference>
<keyword evidence="1" id="KW-0808">Transferase</keyword>
<keyword evidence="1" id="KW-0489">Methyltransferase</keyword>
<dbReference type="InterPro" id="IPR029063">
    <property type="entry name" value="SAM-dependent_MTases_sf"/>
</dbReference>
<dbReference type="CDD" id="cd02440">
    <property type="entry name" value="AdoMet_MTases"/>
    <property type="match status" value="1"/>
</dbReference>
<dbReference type="PANTHER" id="PTHR43861">
    <property type="entry name" value="TRANS-ACONITATE 2-METHYLTRANSFERASE-RELATED"/>
    <property type="match status" value="1"/>
</dbReference>